<feature type="chain" id="PRO_5007487240" description="Lipoprotein" evidence="1">
    <location>
        <begin position="23"/>
        <end position="157"/>
    </location>
</feature>
<evidence type="ECO:0000256" key="1">
    <source>
        <dbReference type="SAM" id="SignalP"/>
    </source>
</evidence>
<dbReference type="PATRIC" id="fig|329854.7.peg.2758"/>
<organism evidence="2">
    <name type="scientific">Bacteroides intestinalis</name>
    <dbReference type="NCBI Taxonomy" id="329854"/>
    <lineage>
        <taxon>Bacteria</taxon>
        <taxon>Pseudomonadati</taxon>
        <taxon>Bacteroidota</taxon>
        <taxon>Bacteroidia</taxon>
        <taxon>Bacteroidales</taxon>
        <taxon>Bacteroidaceae</taxon>
        <taxon>Bacteroides</taxon>
    </lineage>
</organism>
<dbReference type="RefSeq" id="WP_007212767.1">
    <property type="nucleotide sequence ID" value="NZ_KQ968698.1"/>
</dbReference>
<dbReference type="EMBL" id="LTDF01000094">
    <property type="protein sequence ID" value="KXT48840.1"/>
    <property type="molecule type" value="Genomic_DNA"/>
</dbReference>
<dbReference type="Proteomes" id="UP000070319">
    <property type="component" value="Unassembled WGS sequence"/>
</dbReference>
<gene>
    <name evidence="2" type="ORF">HMPREF2531_02706</name>
</gene>
<comment type="caution">
    <text evidence="2">The sequence shown here is derived from an EMBL/GenBank/DDBJ whole genome shotgun (WGS) entry which is preliminary data.</text>
</comment>
<keyword evidence="1" id="KW-0732">Signal</keyword>
<proteinExistence type="predicted"/>
<dbReference type="PROSITE" id="PS51257">
    <property type="entry name" value="PROKAR_LIPOPROTEIN"/>
    <property type="match status" value="1"/>
</dbReference>
<sequence length="157" mass="17465">MKQILSLALFLFLFSCSSDELAGLDSEIDVEKTSVLDRNLSDCSETAETRAVNSLATIVAENTPQKGVYKFTITTQYPVESAVALFRVHYKIVKSNGSMESKYAIFTLLRDETTDEVYVDHSADGILALMLESAEVQPGTDSEYNYEFKLLPIGWIS</sequence>
<protein>
    <recommendedName>
        <fullName evidence="4">Lipoprotein</fullName>
    </recommendedName>
</protein>
<reference evidence="2 3" key="1">
    <citation type="submission" date="2016-02" db="EMBL/GenBank/DDBJ databases">
        <authorList>
            <person name="Wen L."/>
            <person name="He K."/>
            <person name="Yang H."/>
        </authorList>
    </citation>
    <scope>NUCLEOTIDE SEQUENCE [LARGE SCALE GENOMIC DNA]</scope>
    <source>
        <strain evidence="2 3">KLE1704</strain>
    </source>
</reference>
<dbReference type="AlphaFoldDB" id="A0A139LBR2"/>
<name>A0A139LBR2_9BACE</name>
<evidence type="ECO:0000313" key="2">
    <source>
        <dbReference type="EMBL" id="KXT48840.1"/>
    </source>
</evidence>
<evidence type="ECO:0000313" key="3">
    <source>
        <dbReference type="Proteomes" id="UP000070319"/>
    </source>
</evidence>
<evidence type="ECO:0008006" key="4">
    <source>
        <dbReference type="Google" id="ProtNLM"/>
    </source>
</evidence>
<feature type="signal peptide" evidence="1">
    <location>
        <begin position="1"/>
        <end position="22"/>
    </location>
</feature>
<accession>A0A139LBR2</accession>